<keyword evidence="12" id="KW-1185">Reference proteome</keyword>
<dbReference type="HOGENOM" id="CLU_016047_14_0_5"/>
<keyword evidence="5 9" id="KW-1133">Transmembrane helix</keyword>
<dbReference type="AlphaFoldDB" id="A0A017HF36"/>
<dbReference type="Pfam" id="PF00528">
    <property type="entry name" value="BPD_transp_1"/>
    <property type="match status" value="1"/>
</dbReference>
<comment type="caution">
    <text evidence="11">The sequence shown here is derived from an EMBL/GenBank/DDBJ whole genome shotgun (WGS) entry which is preliminary data.</text>
</comment>
<dbReference type="GO" id="GO:0015419">
    <property type="term" value="F:ABC-type sulfate transporter activity"/>
    <property type="evidence" value="ECO:0007669"/>
    <property type="project" value="InterPro"/>
</dbReference>
<accession>A0A017HF36</accession>
<keyword evidence="7 9" id="KW-0472">Membrane</keyword>
<evidence type="ECO:0000256" key="6">
    <source>
        <dbReference type="ARBA" id="ARBA00023032"/>
    </source>
</evidence>
<sequence>MADATFSPMTDSALTLASRPRATRFRKATEEPRWFRWTLTAVVLVLLAVLVLAPLATVFVEALVKGIPAALESLGDEDALAAIRLTLTIAAVAVPLNALFGVAAAWALTKYSWRGKAFLLTLIDLPFSVSPVVAGLCIVLLFGANSAIGGWLVATGHPIVFAVPGIVLATMFITFPFVARELVPLMTEQGTSEEEAALTLGASGARMFFTVTLPNIKWALLYGVLLCNARAMGEFGAVAVVSGKIRGETATMPIMIEIFYNQYASVAAFTMAGVLTLLALVTLGLKTALEWRYADQLSASGRH</sequence>
<evidence type="ECO:0000256" key="8">
    <source>
        <dbReference type="ARBA" id="ARBA00025323"/>
    </source>
</evidence>
<feature type="transmembrane region" description="Helical" evidence="9">
    <location>
        <begin position="34"/>
        <end position="60"/>
    </location>
</feature>
<dbReference type="InterPro" id="IPR000515">
    <property type="entry name" value="MetI-like"/>
</dbReference>
<dbReference type="PANTHER" id="PTHR30406">
    <property type="entry name" value="SULFATE TRANSPORT SYSTEM PERMEASE PROTEIN"/>
    <property type="match status" value="1"/>
</dbReference>
<dbReference type="PROSITE" id="PS50928">
    <property type="entry name" value="ABC_TM1"/>
    <property type="match status" value="1"/>
</dbReference>
<keyword evidence="3" id="KW-0813">Transport</keyword>
<evidence type="ECO:0000256" key="9">
    <source>
        <dbReference type="SAM" id="Phobius"/>
    </source>
</evidence>
<evidence type="ECO:0000256" key="4">
    <source>
        <dbReference type="ARBA" id="ARBA00022692"/>
    </source>
</evidence>
<feature type="transmembrane region" description="Helical" evidence="9">
    <location>
        <begin position="159"/>
        <end position="179"/>
    </location>
</feature>
<keyword evidence="6" id="KW-0764">Sulfate transport</keyword>
<proteinExistence type="predicted"/>
<comment type="subcellular location">
    <subcellularLocation>
        <location evidence="1">Cell membrane</location>
        <topology evidence="1">Multi-pass membrane protein</topology>
    </subcellularLocation>
</comment>
<dbReference type="InterPro" id="IPR035906">
    <property type="entry name" value="MetI-like_sf"/>
</dbReference>
<dbReference type="Proteomes" id="UP000019666">
    <property type="component" value="Unassembled WGS sequence"/>
</dbReference>
<dbReference type="STRING" id="442562.Rumeso_04801"/>
<evidence type="ECO:0000256" key="2">
    <source>
        <dbReference type="ARBA" id="ARBA00011779"/>
    </source>
</evidence>
<evidence type="ECO:0000256" key="1">
    <source>
        <dbReference type="ARBA" id="ARBA00004651"/>
    </source>
</evidence>
<dbReference type="EMBL" id="AOSK01000132">
    <property type="protein sequence ID" value="EYD72925.1"/>
    <property type="molecule type" value="Genomic_DNA"/>
</dbReference>
<dbReference type="InterPro" id="IPR011866">
    <property type="entry name" value="CysW_permease"/>
</dbReference>
<organism evidence="11 12">
    <name type="scientific">Rubellimicrobium mesophilum DSM 19309</name>
    <dbReference type="NCBI Taxonomy" id="442562"/>
    <lineage>
        <taxon>Bacteria</taxon>
        <taxon>Pseudomonadati</taxon>
        <taxon>Pseudomonadota</taxon>
        <taxon>Alphaproteobacteria</taxon>
        <taxon>Rhodobacterales</taxon>
        <taxon>Roseobacteraceae</taxon>
        <taxon>Rubellimicrobium</taxon>
    </lineage>
</organism>
<comment type="subunit">
    <text evidence="2">The complex is composed of two ATP-binding proteins (CysA), two transmembrane proteins (CysT and CysW) and a solute-binding protein (CysP).</text>
</comment>
<dbReference type="SUPFAM" id="SSF161098">
    <property type="entry name" value="MetI-like"/>
    <property type="match status" value="1"/>
</dbReference>
<evidence type="ECO:0000256" key="5">
    <source>
        <dbReference type="ARBA" id="ARBA00022989"/>
    </source>
</evidence>
<feature type="transmembrane region" description="Helical" evidence="9">
    <location>
        <begin position="80"/>
        <end position="108"/>
    </location>
</feature>
<dbReference type="PANTHER" id="PTHR30406:SF1">
    <property type="entry name" value="SULFATE TRANSPORT SYSTEM PERMEASE PROTEIN CYSW"/>
    <property type="match status" value="1"/>
</dbReference>
<evidence type="ECO:0000313" key="11">
    <source>
        <dbReference type="EMBL" id="EYD72925.1"/>
    </source>
</evidence>
<feature type="domain" description="ABC transmembrane type-1" evidence="10">
    <location>
        <begin position="83"/>
        <end position="284"/>
    </location>
</feature>
<feature type="transmembrane region" description="Helical" evidence="9">
    <location>
        <begin position="263"/>
        <end position="285"/>
    </location>
</feature>
<dbReference type="NCBIfam" id="TIGR02140">
    <property type="entry name" value="permease_CysW"/>
    <property type="match status" value="1"/>
</dbReference>
<name>A0A017HF36_9RHOB</name>
<gene>
    <name evidence="11" type="ORF">Rumeso_04801</name>
</gene>
<dbReference type="PATRIC" id="fig|442562.3.peg.4725"/>
<dbReference type="InterPro" id="IPR005667">
    <property type="entry name" value="Sulph_transpt2"/>
</dbReference>
<dbReference type="GO" id="GO:0005886">
    <property type="term" value="C:plasma membrane"/>
    <property type="evidence" value="ECO:0007669"/>
    <property type="project" value="UniProtKB-SubCell"/>
</dbReference>
<feature type="transmembrane region" description="Helical" evidence="9">
    <location>
        <begin position="129"/>
        <end position="153"/>
    </location>
</feature>
<keyword evidence="4 9" id="KW-0812">Transmembrane</keyword>
<evidence type="ECO:0000259" key="10">
    <source>
        <dbReference type="PROSITE" id="PS50928"/>
    </source>
</evidence>
<evidence type="ECO:0000256" key="7">
    <source>
        <dbReference type="ARBA" id="ARBA00023136"/>
    </source>
</evidence>
<dbReference type="CDD" id="cd06261">
    <property type="entry name" value="TM_PBP2"/>
    <property type="match status" value="1"/>
</dbReference>
<comment type="function">
    <text evidence="8">Part of the ABC transporter complex CysAWTP (TC 3.A.1.6.1) involved in sulfate/thiosulfate import. Probably responsible for the translocation of the substrate across the membrane.</text>
</comment>
<reference evidence="11 12" key="1">
    <citation type="submission" date="2013-02" db="EMBL/GenBank/DDBJ databases">
        <authorList>
            <person name="Fiebig A."/>
            <person name="Goeker M."/>
            <person name="Klenk H.-P.P."/>
        </authorList>
    </citation>
    <scope>NUCLEOTIDE SEQUENCE [LARGE SCALE GENOMIC DNA]</scope>
    <source>
        <strain evidence="11 12">DSM 19309</strain>
    </source>
</reference>
<evidence type="ECO:0000313" key="12">
    <source>
        <dbReference type="Proteomes" id="UP000019666"/>
    </source>
</evidence>
<evidence type="ECO:0000256" key="3">
    <source>
        <dbReference type="ARBA" id="ARBA00022448"/>
    </source>
</evidence>
<protein>
    <submittedName>
        <fullName evidence="11">Sulfate transport system permease protein CysW</fullName>
    </submittedName>
</protein>
<dbReference type="Gene3D" id="1.10.3720.10">
    <property type="entry name" value="MetI-like"/>
    <property type="match status" value="1"/>
</dbReference>
<dbReference type="NCBIfam" id="TIGR00969">
    <property type="entry name" value="3a0106s02"/>
    <property type="match status" value="1"/>
</dbReference>